<feature type="domain" description="Sucrose synthase N-terminal" evidence="6">
    <location>
        <begin position="9"/>
        <end position="72"/>
    </location>
</feature>
<dbReference type="EMBL" id="QGNW01002602">
    <property type="protein sequence ID" value="RVW15315.1"/>
    <property type="molecule type" value="Genomic_DNA"/>
</dbReference>
<dbReference type="GO" id="GO:0016157">
    <property type="term" value="F:sucrose synthase activity"/>
    <property type="evidence" value="ECO:0007669"/>
    <property type="project" value="UniProtKB-EC"/>
</dbReference>
<keyword evidence="3" id="KW-0328">Glycosyltransferase</keyword>
<evidence type="ECO:0000256" key="3">
    <source>
        <dbReference type="ARBA" id="ARBA00022676"/>
    </source>
</evidence>
<dbReference type="EC" id="2.4.1.13" evidence="2"/>
<dbReference type="PANTHER" id="PTHR45839">
    <property type="match status" value="1"/>
</dbReference>
<evidence type="ECO:0000259" key="6">
    <source>
        <dbReference type="Pfam" id="PF24861"/>
    </source>
</evidence>
<organism evidence="7 8">
    <name type="scientific">Vitis vinifera</name>
    <name type="common">Grape</name>
    <dbReference type="NCBI Taxonomy" id="29760"/>
    <lineage>
        <taxon>Eukaryota</taxon>
        <taxon>Viridiplantae</taxon>
        <taxon>Streptophyta</taxon>
        <taxon>Embryophyta</taxon>
        <taxon>Tracheophyta</taxon>
        <taxon>Spermatophyta</taxon>
        <taxon>Magnoliopsida</taxon>
        <taxon>eudicotyledons</taxon>
        <taxon>Gunneridae</taxon>
        <taxon>Pentapetalae</taxon>
        <taxon>rosids</taxon>
        <taxon>Vitales</taxon>
        <taxon>Vitaceae</taxon>
        <taxon>Viteae</taxon>
        <taxon>Vitis</taxon>
    </lineage>
</organism>
<dbReference type="GO" id="GO:0005985">
    <property type="term" value="P:sucrose metabolic process"/>
    <property type="evidence" value="ECO:0007669"/>
    <property type="project" value="InterPro"/>
</dbReference>
<proteinExistence type="inferred from homology"/>
<reference evidence="7 8" key="1">
    <citation type="journal article" date="2018" name="PLoS Genet.">
        <title>Population sequencing reveals clonal diversity and ancestral inbreeding in the grapevine cultivar Chardonnay.</title>
        <authorList>
            <person name="Roach M.J."/>
            <person name="Johnson D.L."/>
            <person name="Bohlmann J."/>
            <person name="van Vuuren H.J."/>
            <person name="Jones S.J."/>
            <person name="Pretorius I.S."/>
            <person name="Schmidt S.A."/>
            <person name="Borneman A.R."/>
        </authorList>
    </citation>
    <scope>NUCLEOTIDE SEQUENCE [LARGE SCALE GENOMIC DNA]</scope>
    <source>
        <strain evidence="8">cv. Chardonnay</strain>
        <tissue evidence="7">Leaf</tissue>
    </source>
</reference>
<dbReference type="Proteomes" id="UP000288805">
    <property type="component" value="Unassembled WGS sequence"/>
</dbReference>
<dbReference type="Gene3D" id="3.10.450.330">
    <property type="match status" value="1"/>
</dbReference>
<gene>
    <name evidence="7" type="primary">SUS5</name>
    <name evidence="7" type="ORF">CK203_085577</name>
</gene>
<dbReference type="Pfam" id="PF24861">
    <property type="entry name" value="SUS_N"/>
    <property type="match status" value="1"/>
</dbReference>
<evidence type="ECO:0000256" key="2">
    <source>
        <dbReference type="ARBA" id="ARBA00012540"/>
    </source>
</evidence>
<evidence type="ECO:0000256" key="1">
    <source>
        <dbReference type="ARBA" id="ARBA00005894"/>
    </source>
</evidence>
<evidence type="ECO:0000256" key="5">
    <source>
        <dbReference type="ARBA" id="ARBA00049030"/>
    </source>
</evidence>
<comment type="caution">
    <text evidence="7">The sequence shown here is derived from an EMBL/GenBank/DDBJ whole genome shotgun (WGS) entry which is preliminary data.</text>
</comment>
<dbReference type="PANTHER" id="PTHR45839:SF4">
    <property type="entry name" value="SUCROSE SYNTHASE 5"/>
    <property type="match status" value="1"/>
</dbReference>
<comment type="similarity">
    <text evidence="1">Belongs to the glycosyltransferase 1 family. Plant sucrose synthase subfamily.</text>
</comment>
<sequence>MASKPTLKRADSMAENMPDALRQSRYHMKRCFARYIGKGKRLMKLNHLMDEMEAVIDDKNERTQVLEGVLGSSCVPLRRLWLFLRMLSFHKIKSWFGSMLRAKDDNALELNSRHLTFLCLA</sequence>
<keyword evidence="4" id="KW-0808">Transferase</keyword>
<protein>
    <recommendedName>
        <fullName evidence="2">sucrose synthase</fullName>
        <ecNumber evidence="2">2.4.1.13</ecNumber>
    </recommendedName>
</protein>
<comment type="catalytic activity">
    <reaction evidence="5">
        <text>an NDP-alpha-D-glucose + D-fructose = a ribonucleoside 5'-diphosphate + sucrose + H(+)</text>
        <dbReference type="Rhea" id="RHEA:16241"/>
        <dbReference type="ChEBI" id="CHEBI:15378"/>
        <dbReference type="ChEBI" id="CHEBI:17992"/>
        <dbReference type="ChEBI" id="CHEBI:37721"/>
        <dbReference type="ChEBI" id="CHEBI:57930"/>
        <dbReference type="ChEBI" id="CHEBI:76533"/>
        <dbReference type="EC" id="2.4.1.13"/>
    </reaction>
</comment>
<evidence type="ECO:0000256" key="4">
    <source>
        <dbReference type="ARBA" id="ARBA00022679"/>
    </source>
</evidence>
<accession>A0A438BWE9</accession>
<evidence type="ECO:0000313" key="7">
    <source>
        <dbReference type="EMBL" id="RVW15315.1"/>
    </source>
</evidence>
<dbReference type="InterPro" id="IPR012820">
    <property type="entry name" value="Sucrose_synthase_pln/cyn"/>
</dbReference>
<dbReference type="AlphaFoldDB" id="A0A438BWE9"/>
<name>A0A438BWE9_VITVI</name>
<evidence type="ECO:0000313" key="8">
    <source>
        <dbReference type="Proteomes" id="UP000288805"/>
    </source>
</evidence>
<dbReference type="InterPro" id="IPR056735">
    <property type="entry name" value="SUS_N"/>
</dbReference>